<sequence>MPTKEEKVSKVKQDAKRAKNNEKELEKLISETQRILDQAKSKKVIHANKAAHKKSQ</sequence>
<dbReference type="InterPro" id="IPR002583">
    <property type="entry name" value="Ribosomal_bS20"/>
</dbReference>
<accession>A0A9W4SWT1</accession>
<evidence type="ECO:0000256" key="1">
    <source>
        <dbReference type="ARBA" id="ARBA00022730"/>
    </source>
</evidence>
<dbReference type="GO" id="GO:0006412">
    <property type="term" value="P:translation"/>
    <property type="evidence" value="ECO:0007669"/>
    <property type="project" value="InterPro"/>
</dbReference>
<dbReference type="Gene3D" id="1.20.58.110">
    <property type="entry name" value="Ribosomal protein S20"/>
    <property type="match status" value="1"/>
</dbReference>
<evidence type="ECO:0000256" key="3">
    <source>
        <dbReference type="ARBA" id="ARBA00022980"/>
    </source>
</evidence>
<evidence type="ECO:0000313" key="7">
    <source>
        <dbReference type="Proteomes" id="UP001153678"/>
    </source>
</evidence>
<comment type="caution">
    <text evidence="6">The sequence shown here is derived from an EMBL/GenBank/DDBJ whole genome shotgun (WGS) entry which is preliminary data.</text>
</comment>
<proteinExistence type="predicted"/>
<keyword evidence="5" id="KW-0175">Coiled coil</keyword>
<dbReference type="Pfam" id="PF01649">
    <property type="entry name" value="Ribosomal_S20p"/>
    <property type="match status" value="1"/>
</dbReference>
<name>A0A9W4SWT1_9GLOM</name>
<dbReference type="GO" id="GO:0003735">
    <property type="term" value="F:structural constituent of ribosome"/>
    <property type="evidence" value="ECO:0007669"/>
    <property type="project" value="InterPro"/>
</dbReference>
<keyword evidence="3" id="KW-0689">Ribosomal protein</keyword>
<dbReference type="Proteomes" id="UP001153678">
    <property type="component" value="Unassembled WGS sequence"/>
</dbReference>
<dbReference type="GO" id="GO:1990904">
    <property type="term" value="C:ribonucleoprotein complex"/>
    <property type="evidence" value="ECO:0007669"/>
    <property type="project" value="UniProtKB-KW"/>
</dbReference>
<evidence type="ECO:0000256" key="2">
    <source>
        <dbReference type="ARBA" id="ARBA00022884"/>
    </source>
</evidence>
<evidence type="ECO:0000256" key="4">
    <source>
        <dbReference type="ARBA" id="ARBA00023274"/>
    </source>
</evidence>
<dbReference type="EMBL" id="CAMKVN010004075">
    <property type="protein sequence ID" value="CAI2186299.1"/>
    <property type="molecule type" value="Genomic_DNA"/>
</dbReference>
<dbReference type="GO" id="GO:0019843">
    <property type="term" value="F:rRNA binding"/>
    <property type="evidence" value="ECO:0007669"/>
    <property type="project" value="UniProtKB-KW"/>
</dbReference>
<reference evidence="6" key="1">
    <citation type="submission" date="2022-08" db="EMBL/GenBank/DDBJ databases">
        <authorList>
            <person name="Kallberg Y."/>
            <person name="Tangrot J."/>
            <person name="Rosling A."/>
        </authorList>
    </citation>
    <scope>NUCLEOTIDE SEQUENCE</scope>
    <source>
        <strain evidence="6">Wild A</strain>
    </source>
</reference>
<gene>
    <name evidence="6" type="ORF">FWILDA_LOCUS12505</name>
</gene>
<keyword evidence="7" id="KW-1185">Reference proteome</keyword>
<feature type="coiled-coil region" evidence="5">
    <location>
        <begin position="1"/>
        <end position="42"/>
    </location>
</feature>
<dbReference type="GO" id="GO:0005840">
    <property type="term" value="C:ribosome"/>
    <property type="evidence" value="ECO:0007669"/>
    <property type="project" value="UniProtKB-KW"/>
</dbReference>
<keyword evidence="1" id="KW-0699">rRNA-binding</keyword>
<evidence type="ECO:0000313" key="6">
    <source>
        <dbReference type="EMBL" id="CAI2186299.1"/>
    </source>
</evidence>
<organism evidence="6 7">
    <name type="scientific">Funneliformis geosporum</name>
    <dbReference type="NCBI Taxonomy" id="1117311"/>
    <lineage>
        <taxon>Eukaryota</taxon>
        <taxon>Fungi</taxon>
        <taxon>Fungi incertae sedis</taxon>
        <taxon>Mucoromycota</taxon>
        <taxon>Glomeromycotina</taxon>
        <taxon>Glomeromycetes</taxon>
        <taxon>Glomerales</taxon>
        <taxon>Glomeraceae</taxon>
        <taxon>Funneliformis</taxon>
    </lineage>
</organism>
<keyword evidence="2" id="KW-0694">RNA-binding</keyword>
<dbReference type="InterPro" id="IPR036510">
    <property type="entry name" value="Ribosomal_bS20_sf"/>
</dbReference>
<dbReference type="AlphaFoldDB" id="A0A9W4SWT1"/>
<protein>
    <submittedName>
        <fullName evidence="6">2575_t:CDS:1</fullName>
    </submittedName>
</protein>
<keyword evidence="4" id="KW-0687">Ribonucleoprotein</keyword>
<evidence type="ECO:0000256" key="5">
    <source>
        <dbReference type="SAM" id="Coils"/>
    </source>
</evidence>
<dbReference type="SUPFAM" id="SSF46992">
    <property type="entry name" value="Ribosomal protein S20"/>
    <property type="match status" value="1"/>
</dbReference>